<dbReference type="GO" id="GO:0016787">
    <property type="term" value="F:hydrolase activity"/>
    <property type="evidence" value="ECO:0007669"/>
    <property type="project" value="InterPro"/>
</dbReference>
<dbReference type="AlphaFoldDB" id="A0AAV5TXV9"/>
<dbReference type="InterPro" id="IPR042047">
    <property type="entry name" value="SleB_dom1"/>
</dbReference>
<evidence type="ECO:0000259" key="1">
    <source>
        <dbReference type="Pfam" id="PF07486"/>
    </source>
</evidence>
<dbReference type="Pfam" id="PF07486">
    <property type="entry name" value="Hydrolase_2"/>
    <property type="match status" value="1"/>
</dbReference>
<dbReference type="Gene3D" id="1.10.10.2520">
    <property type="entry name" value="Cell wall hydrolase SleB, domain 1"/>
    <property type="match status" value="1"/>
</dbReference>
<accession>A0AAV5TXV9</accession>
<protein>
    <recommendedName>
        <fullName evidence="1">Cell wall hydrolase SleB domain-containing protein</fullName>
    </recommendedName>
</protein>
<dbReference type="EMBL" id="BTSX01000005">
    <property type="protein sequence ID" value="GMS99207.1"/>
    <property type="molecule type" value="Genomic_DNA"/>
</dbReference>
<dbReference type="InterPro" id="IPR011105">
    <property type="entry name" value="Cell_wall_hydrolase_SleB"/>
</dbReference>
<proteinExistence type="predicted"/>
<name>A0AAV5TXV9_9BILA</name>
<organism evidence="2 3">
    <name type="scientific">Pristionchus entomophagus</name>
    <dbReference type="NCBI Taxonomy" id="358040"/>
    <lineage>
        <taxon>Eukaryota</taxon>
        <taxon>Metazoa</taxon>
        <taxon>Ecdysozoa</taxon>
        <taxon>Nematoda</taxon>
        <taxon>Chromadorea</taxon>
        <taxon>Rhabditida</taxon>
        <taxon>Rhabditina</taxon>
        <taxon>Diplogasteromorpha</taxon>
        <taxon>Diplogasteroidea</taxon>
        <taxon>Neodiplogasteridae</taxon>
        <taxon>Pristionchus</taxon>
    </lineage>
</organism>
<keyword evidence="3" id="KW-1185">Reference proteome</keyword>
<dbReference type="Proteomes" id="UP001432027">
    <property type="component" value="Unassembled WGS sequence"/>
</dbReference>
<evidence type="ECO:0000313" key="3">
    <source>
        <dbReference type="Proteomes" id="UP001432027"/>
    </source>
</evidence>
<comment type="caution">
    <text evidence="2">The sequence shown here is derived from an EMBL/GenBank/DDBJ whole genome shotgun (WGS) entry which is preliminary data.</text>
</comment>
<evidence type="ECO:0000313" key="2">
    <source>
        <dbReference type="EMBL" id="GMS99207.1"/>
    </source>
</evidence>
<feature type="non-terminal residue" evidence="2">
    <location>
        <position position="111"/>
    </location>
</feature>
<gene>
    <name evidence="2" type="ORF">PENTCL1PPCAC_21382</name>
</gene>
<feature type="non-terminal residue" evidence="2">
    <location>
        <position position="1"/>
    </location>
</feature>
<sequence>VLKKTIWLEARGEPHEGKVAVAYVIINRARANRSYFGGNTIAGVCLHPHQFAPWNNRRPEGTHCQGDGWECMDGWVRDVIEGIVRDPMGGALYFNNPDKEGYPEWTRNVKR</sequence>
<reference evidence="2" key="1">
    <citation type="submission" date="2023-10" db="EMBL/GenBank/DDBJ databases">
        <title>Genome assembly of Pristionchus species.</title>
        <authorList>
            <person name="Yoshida K."/>
            <person name="Sommer R.J."/>
        </authorList>
    </citation>
    <scope>NUCLEOTIDE SEQUENCE</scope>
    <source>
        <strain evidence="2">RS0144</strain>
    </source>
</reference>
<feature type="domain" description="Cell wall hydrolase SleB" evidence="1">
    <location>
        <begin position="12"/>
        <end position="108"/>
    </location>
</feature>